<keyword evidence="3" id="KW-0560">Oxidoreductase</keyword>
<dbReference type="SMART" id="SM00564">
    <property type="entry name" value="PQQ"/>
    <property type="match status" value="6"/>
</dbReference>
<dbReference type="InterPro" id="IPR002372">
    <property type="entry name" value="PQQ_rpt_dom"/>
</dbReference>
<feature type="signal peptide" evidence="4">
    <location>
        <begin position="1"/>
        <end position="18"/>
    </location>
</feature>
<dbReference type="KEGG" id="talb:FTW19_13720"/>
<dbReference type="Pfam" id="PF01011">
    <property type="entry name" value="PQQ"/>
    <property type="match status" value="2"/>
</dbReference>
<keyword evidence="4" id="KW-0732">Signal</keyword>
<comment type="cofactor">
    <cofactor evidence="1">
        <name>pyrroloquinoline quinone</name>
        <dbReference type="ChEBI" id="CHEBI:58442"/>
    </cofactor>
</comment>
<accession>A0A5B9EB92</accession>
<dbReference type="OrthoDB" id="100832at2"/>
<protein>
    <submittedName>
        <fullName evidence="6">Acido-empty-quinoprotein group A</fullName>
    </submittedName>
</protein>
<keyword evidence="7" id="KW-1185">Reference proteome</keyword>
<evidence type="ECO:0000313" key="7">
    <source>
        <dbReference type="Proteomes" id="UP000321820"/>
    </source>
</evidence>
<dbReference type="GO" id="GO:0016491">
    <property type="term" value="F:oxidoreductase activity"/>
    <property type="evidence" value="ECO:0007669"/>
    <property type="project" value="UniProtKB-KW"/>
</dbReference>
<feature type="domain" description="Pyrrolo-quinoline quinone repeat" evidence="5">
    <location>
        <begin position="459"/>
        <end position="522"/>
    </location>
</feature>
<dbReference type="Proteomes" id="UP000321820">
    <property type="component" value="Chromosome"/>
</dbReference>
<dbReference type="AlphaFoldDB" id="A0A5B9EB92"/>
<evidence type="ECO:0000256" key="4">
    <source>
        <dbReference type="SAM" id="SignalP"/>
    </source>
</evidence>
<feature type="chain" id="PRO_5022779670" evidence="4">
    <location>
        <begin position="19"/>
        <end position="537"/>
    </location>
</feature>
<dbReference type="SUPFAM" id="SSF50998">
    <property type="entry name" value="Quinoprotein alcohol dehydrogenase-like"/>
    <property type="match status" value="1"/>
</dbReference>
<dbReference type="PANTHER" id="PTHR32303">
    <property type="entry name" value="QUINOPROTEIN ALCOHOL DEHYDROGENASE (CYTOCHROME C)"/>
    <property type="match status" value="1"/>
</dbReference>
<proteinExistence type="inferred from homology"/>
<evidence type="ECO:0000259" key="5">
    <source>
        <dbReference type="Pfam" id="PF01011"/>
    </source>
</evidence>
<dbReference type="Gene3D" id="2.140.10.10">
    <property type="entry name" value="Quinoprotein alcohol dehydrogenase-like superfamily"/>
    <property type="match status" value="1"/>
</dbReference>
<sequence length="537" mass="58372">MKLLATFFLALFTVASMRAEGPEQTGPAKQTGGGLDPAVLLNPTPDSWPTYNGDYSGRRFSTLTQINDKNVKSLSLAWLYQLPSMGDGMVRRLAGTPIVVNGVMYITVPDHVWAIDARTSKPLWHYAWTSKGGIHLGNRGVGISGDSLYFETPDCNLVALNLADGTKRWSQSICDLDQMYYASVAPLVVKNHVITGVSGDDLDRPGFLEAHDPETGALQWRWSVVPSPGEPGSETWPDADAMAHGGGMTWISPTYDPELNLLYIGTGNPQPVIAGTGREGANLYTESIVALHADTGKMAWYFQPSPHDTHDWDAIQTPVLFEGVMEGKPRKLLAQASRNGWFFVLDRETGKNYVSSEFVKTNWTKGVDAKGQPIPNPAKEPQIPGVLVTPDSSGGVNWAPSTFSPKTGLFYINATRSFSMFYIYDDSQKPEGWGGHGIGVWSEAMLQAVDYRTGKIKWSHKWQTPGGESGLLSTAGNLVFAGDPNNNLVALDATTGNPLWHVNLGTGMSNGPITYELDGHQYLLVGAGDKLFAFVMN</sequence>
<dbReference type="RefSeq" id="WP_147648162.1">
    <property type="nucleotide sequence ID" value="NZ_CP042806.1"/>
</dbReference>
<dbReference type="InterPro" id="IPR018391">
    <property type="entry name" value="PQQ_b-propeller_rpt"/>
</dbReference>
<dbReference type="NCBIfam" id="TIGR04528">
    <property type="entry name" value="acido_non_PQQ"/>
    <property type="match status" value="1"/>
</dbReference>
<dbReference type="EMBL" id="CP042806">
    <property type="protein sequence ID" value="QEE28964.1"/>
    <property type="molecule type" value="Genomic_DNA"/>
</dbReference>
<evidence type="ECO:0000256" key="1">
    <source>
        <dbReference type="ARBA" id="ARBA00001931"/>
    </source>
</evidence>
<dbReference type="InterPro" id="IPR011047">
    <property type="entry name" value="Quinoprotein_ADH-like_sf"/>
</dbReference>
<evidence type="ECO:0000313" key="6">
    <source>
        <dbReference type="EMBL" id="QEE28964.1"/>
    </source>
</evidence>
<feature type="domain" description="Pyrrolo-quinoline quinone repeat" evidence="5">
    <location>
        <begin position="48"/>
        <end position="376"/>
    </location>
</feature>
<evidence type="ECO:0000256" key="2">
    <source>
        <dbReference type="ARBA" id="ARBA00008156"/>
    </source>
</evidence>
<organism evidence="6 7">
    <name type="scientific">Terriglobus albidus</name>
    <dbReference type="NCBI Taxonomy" id="1592106"/>
    <lineage>
        <taxon>Bacteria</taxon>
        <taxon>Pseudomonadati</taxon>
        <taxon>Acidobacteriota</taxon>
        <taxon>Terriglobia</taxon>
        <taxon>Terriglobales</taxon>
        <taxon>Acidobacteriaceae</taxon>
        <taxon>Terriglobus</taxon>
    </lineage>
</organism>
<evidence type="ECO:0000256" key="3">
    <source>
        <dbReference type="ARBA" id="ARBA00023002"/>
    </source>
</evidence>
<reference evidence="6 7" key="1">
    <citation type="submission" date="2019-08" db="EMBL/GenBank/DDBJ databases">
        <title>Complete genome sequence of Terriglobus albidus strain ORNL.</title>
        <authorList>
            <person name="Podar M."/>
        </authorList>
    </citation>
    <scope>NUCLEOTIDE SEQUENCE [LARGE SCALE GENOMIC DNA]</scope>
    <source>
        <strain evidence="6 7">ORNL</strain>
    </source>
</reference>
<name>A0A5B9EB92_9BACT</name>
<gene>
    <name evidence="6" type="ORF">FTW19_13720</name>
</gene>
<comment type="similarity">
    <text evidence="2">Belongs to the bacterial PQQ dehydrogenase family.</text>
</comment>
<dbReference type="InterPro" id="IPR030939">
    <property type="entry name" value="Acido_non_PQQ"/>
</dbReference>